<protein>
    <submittedName>
        <fullName evidence="1">Uncharacterized protein</fullName>
    </submittedName>
</protein>
<dbReference type="AlphaFoldDB" id="I3S9Z5"/>
<organism evidence="1">
    <name type="scientific">Medicago truncatula</name>
    <name type="common">Barrel medic</name>
    <name type="synonym">Medicago tribuloides</name>
    <dbReference type="NCBI Taxonomy" id="3880"/>
    <lineage>
        <taxon>Eukaryota</taxon>
        <taxon>Viridiplantae</taxon>
        <taxon>Streptophyta</taxon>
        <taxon>Embryophyta</taxon>
        <taxon>Tracheophyta</taxon>
        <taxon>Spermatophyta</taxon>
        <taxon>Magnoliopsida</taxon>
        <taxon>eudicotyledons</taxon>
        <taxon>Gunneridae</taxon>
        <taxon>Pentapetalae</taxon>
        <taxon>rosids</taxon>
        <taxon>fabids</taxon>
        <taxon>Fabales</taxon>
        <taxon>Fabaceae</taxon>
        <taxon>Papilionoideae</taxon>
        <taxon>50 kb inversion clade</taxon>
        <taxon>NPAAA clade</taxon>
        <taxon>Hologalegina</taxon>
        <taxon>IRL clade</taxon>
        <taxon>Trifolieae</taxon>
        <taxon>Medicago</taxon>
    </lineage>
</organism>
<reference evidence="1" key="1">
    <citation type="submission" date="2012-05" db="EMBL/GenBank/DDBJ databases">
        <authorList>
            <person name="Krishnakumar V."/>
            <person name="Cheung F."/>
            <person name="Xiao Y."/>
            <person name="Chan A."/>
            <person name="Moskal W.A."/>
            <person name="Town C.D."/>
        </authorList>
    </citation>
    <scope>NUCLEOTIDE SEQUENCE</scope>
</reference>
<proteinExistence type="evidence at transcript level"/>
<sequence>MHSPLDPHCNHCCKLCHSRLILARTKMSNSLSQFGLFLQPQQQSKMPSNYHIDLDS</sequence>
<dbReference type="EMBL" id="BT137292">
    <property type="protein sequence ID" value="AFK37087.1"/>
    <property type="molecule type" value="mRNA"/>
</dbReference>
<accession>I3S9Z5</accession>
<name>I3S9Z5_MEDTR</name>
<evidence type="ECO:0000313" key="1">
    <source>
        <dbReference type="EMBL" id="AFK37087.1"/>
    </source>
</evidence>